<evidence type="ECO:0000256" key="3">
    <source>
        <dbReference type="ARBA" id="ARBA00020552"/>
    </source>
</evidence>
<comment type="function">
    <text evidence="6">Has immunoglobulin-binding and hemagglutination properties, and can bind to mannose. Essential for virulence. May be involved in LPS biosynthesis or polysaccharide transport.</text>
</comment>
<evidence type="ECO:0000256" key="6">
    <source>
        <dbReference type="ARBA" id="ARBA00025321"/>
    </source>
</evidence>
<evidence type="ECO:0000313" key="8">
    <source>
        <dbReference type="Proteomes" id="UP000823786"/>
    </source>
</evidence>
<evidence type="ECO:0000256" key="1">
    <source>
        <dbReference type="ARBA" id="ARBA00004167"/>
    </source>
</evidence>
<comment type="similarity">
    <text evidence="2">Belongs to the BA14k family.</text>
</comment>
<dbReference type="InterPro" id="IPR012413">
    <property type="entry name" value="BA14K"/>
</dbReference>
<evidence type="ECO:0000256" key="4">
    <source>
        <dbReference type="ARBA" id="ARBA00022475"/>
    </source>
</evidence>
<keyword evidence="4" id="KW-1003">Cell membrane</keyword>
<gene>
    <name evidence="7" type="ORF">J2Z75_001337</name>
</gene>
<dbReference type="Proteomes" id="UP000823786">
    <property type="component" value="Unassembled WGS sequence"/>
</dbReference>
<sequence length="107" mass="12618">MTPMASAQAVPLAVPDVKVAHQSDVQTVTHRGHGHYRPRPYYRPYYSHRRYYRPGYRVYVAPPVVYRRGYGGSHVEWCLSRYRSYNPSTNRFLAYGGVYRICRSPYR</sequence>
<proteinExistence type="inferred from homology"/>
<protein>
    <recommendedName>
        <fullName evidence="3">Lectin-like protein BA14k</fullName>
    </recommendedName>
</protein>
<comment type="caution">
    <text evidence="7">The sequence shown here is derived from an EMBL/GenBank/DDBJ whole genome shotgun (WGS) entry which is preliminary data.</text>
</comment>
<name>A0ABS4EJ40_9HYPH</name>
<keyword evidence="5" id="KW-0430">Lectin</keyword>
<dbReference type="Pfam" id="PF07886">
    <property type="entry name" value="BA14K"/>
    <property type="match status" value="1"/>
</dbReference>
<evidence type="ECO:0000256" key="2">
    <source>
        <dbReference type="ARBA" id="ARBA00010270"/>
    </source>
</evidence>
<accession>A0ABS4EJ40</accession>
<evidence type="ECO:0000256" key="5">
    <source>
        <dbReference type="ARBA" id="ARBA00022734"/>
    </source>
</evidence>
<dbReference type="EMBL" id="JAGGJV010000002">
    <property type="protein sequence ID" value="MBP1857841.1"/>
    <property type="molecule type" value="Genomic_DNA"/>
</dbReference>
<comment type="subcellular location">
    <subcellularLocation>
        <location evidence="1">Membrane</location>
        <topology evidence="1">Single-pass membrane protein</topology>
    </subcellularLocation>
</comment>
<keyword evidence="8" id="KW-1185">Reference proteome</keyword>
<evidence type="ECO:0000313" key="7">
    <source>
        <dbReference type="EMBL" id="MBP1857841.1"/>
    </source>
</evidence>
<reference evidence="7 8" key="1">
    <citation type="submission" date="2021-03" db="EMBL/GenBank/DDBJ databases">
        <title>Genomic Encyclopedia of Type Strains, Phase IV (KMG-IV): sequencing the most valuable type-strain genomes for metagenomic binning, comparative biology and taxonomic classification.</title>
        <authorList>
            <person name="Goeker M."/>
        </authorList>
    </citation>
    <scope>NUCLEOTIDE SEQUENCE [LARGE SCALE GENOMIC DNA]</scope>
    <source>
        <strain evidence="7 8">DSM 26427</strain>
    </source>
</reference>
<dbReference type="RefSeq" id="WP_407692743.1">
    <property type="nucleotide sequence ID" value="NZ_JAGGJV010000002.1"/>
</dbReference>
<organism evidence="7 8">
    <name type="scientific">Rhizobium herbae</name>
    <dbReference type="NCBI Taxonomy" id="508661"/>
    <lineage>
        <taxon>Bacteria</taxon>
        <taxon>Pseudomonadati</taxon>
        <taxon>Pseudomonadota</taxon>
        <taxon>Alphaproteobacteria</taxon>
        <taxon>Hyphomicrobiales</taxon>
        <taxon>Rhizobiaceae</taxon>
        <taxon>Rhizobium/Agrobacterium group</taxon>
        <taxon>Rhizobium</taxon>
    </lineage>
</organism>
<keyword evidence="4" id="KW-0472">Membrane</keyword>